<dbReference type="InterPro" id="IPR000152">
    <property type="entry name" value="EGF-type_Asp/Asn_hydroxyl_site"/>
</dbReference>
<keyword evidence="1 5" id="KW-0245">EGF-like domain</keyword>
<dbReference type="InterPro" id="IPR001881">
    <property type="entry name" value="EGF-like_Ca-bd_dom"/>
</dbReference>
<keyword evidence="3" id="KW-0677">Repeat</keyword>
<dbReference type="FunFam" id="2.10.25.10:FF:000038">
    <property type="entry name" value="Fibrillin 2"/>
    <property type="match status" value="1"/>
</dbReference>
<dbReference type="PROSITE" id="PS01187">
    <property type="entry name" value="EGF_CA"/>
    <property type="match status" value="1"/>
</dbReference>
<organism evidence="8 10">
    <name type="scientific">Didymodactylos carnosus</name>
    <dbReference type="NCBI Taxonomy" id="1234261"/>
    <lineage>
        <taxon>Eukaryota</taxon>
        <taxon>Metazoa</taxon>
        <taxon>Spiralia</taxon>
        <taxon>Gnathifera</taxon>
        <taxon>Rotifera</taxon>
        <taxon>Eurotatoria</taxon>
        <taxon>Bdelloidea</taxon>
        <taxon>Philodinida</taxon>
        <taxon>Philodinidae</taxon>
        <taxon>Didymodactylos</taxon>
    </lineage>
</organism>
<gene>
    <name evidence="8" type="ORF">GPM918_LOCUS5194</name>
    <name evidence="9" type="ORF">SRO942_LOCUS5194</name>
</gene>
<dbReference type="Pfam" id="PF07645">
    <property type="entry name" value="EGF_CA"/>
    <property type="match status" value="1"/>
</dbReference>
<dbReference type="EMBL" id="CAJOBC010000741">
    <property type="protein sequence ID" value="CAF3620866.1"/>
    <property type="molecule type" value="Genomic_DNA"/>
</dbReference>
<evidence type="ECO:0000256" key="3">
    <source>
        <dbReference type="ARBA" id="ARBA00022737"/>
    </source>
</evidence>
<protein>
    <recommendedName>
        <fullName evidence="7">EGF-like domain-containing protein</fullName>
    </recommendedName>
</protein>
<dbReference type="Pfam" id="PF13637">
    <property type="entry name" value="Ank_4"/>
    <property type="match status" value="1"/>
</dbReference>
<dbReference type="SMART" id="SM00181">
    <property type="entry name" value="EGF"/>
    <property type="match status" value="2"/>
</dbReference>
<dbReference type="PROSITE" id="PS01186">
    <property type="entry name" value="EGF_2"/>
    <property type="match status" value="1"/>
</dbReference>
<evidence type="ECO:0000256" key="6">
    <source>
        <dbReference type="SAM" id="MobiDB-lite"/>
    </source>
</evidence>
<evidence type="ECO:0000256" key="4">
    <source>
        <dbReference type="ARBA" id="ARBA00023157"/>
    </source>
</evidence>
<accession>A0A813V6V4</accession>
<dbReference type="EMBL" id="CAJNOQ010000741">
    <property type="protein sequence ID" value="CAF0833771.1"/>
    <property type="molecule type" value="Genomic_DNA"/>
</dbReference>
<dbReference type="PANTHER" id="PTHR24039">
    <property type="entry name" value="FIBRILLIN-RELATED"/>
    <property type="match status" value="1"/>
</dbReference>
<evidence type="ECO:0000313" key="8">
    <source>
        <dbReference type="EMBL" id="CAF0833771.1"/>
    </source>
</evidence>
<evidence type="ECO:0000256" key="2">
    <source>
        <dbReference type="ARBA" id="ARBA00022729"/>
    </source>
</evidence>
<feature type="region of interest" description="Disordered" evidence="6">
    <location>
        <begin position="828"/>
        <end position="858"/>
    </location>
</feature>
<reference evidence="8" key="1">
    <citation type="submission" date="2021-02" db="EMBL/GenBank/DDBJ databases">
        <authorList>
            <person name="Nowell W R."/>
        </authorList>
    </citation>
    <scope>NUCLEOTIDE SEQUENCE</scope>
</reference>
<dbReference type="InterPro" id="IPR036770">
    <property type="entry name" value="Ankyrin_rpt-contain_sf"/>
</dbReference>
<evidence type="ECO:0000313" key="9">
    <source>
        <dbReference type="EMBL" id="CAF3620866.1"/>
    </source>
</evidence>
<dbReference type="Gene3D" id="2.10.25.10">
    <property type="entry name" value="Laminin"/>
    <property type="match status" value="1"/>
</dbReference>
<dbReference type="SMART" id="SM00179">
    <property type="entry name" value="EGF_CA"/>
    <property type="match status" value="1"/>
</dbReference>
<keyword evidence="10" id="KW-1185">Reference proteome</keyword>
<sequence>MNLSHLHDNKMINLSILRPLSTAQPRKRLLSCSSKSNSNSTSSSSTSQDISTLPILIQLCAYPDESYAYRTMKILFNRYNYKPNVCDEFGCTLLMYILRYQRYKLYKLLFQEDLKDFNLSLKDIQGNNILHYAIIYVSKSNRNIILDLIEKFHKFGLNIDERNTYGFTPLLLAVYCGRYDYAHMLLTKTDSSPFVSDYVVSKSIIDYIEFDINERRQQRTPSKLQCHNEPIPSRILIQLHQTLCSSSSSSRSQTARGKEIIGKNFFEVLFRQAVNDSTMSIRKSMIKINNKQNDDSQDSLDSLISYLNKRYPNKIHLKPFNIQYVSNTKYSMLKTQIKDQLSSYNHQRPTSTSSVHNIFSLYDPDLRHSPPPPPPPIIVPKPTTTLKRTVTKLTMIAALTRQPKNRFDCECMIMVNLITIIVYFHCLTFVYDLKIMNPLSVSTASIPDLLTKHFLNDLPQKYAKLGTLDILDTIKWRRDEEATDPTLVLSPDTVKSATSAHIGAEESEAAASSNLPAPNMQTTLSSDEALTNEAELASRLNLIFQMVESSHDLEHLFDNAAYHVIINRLHDHLLDTGHYDKTGQEKPCFRNRCTCPEGFMPQYFYELPQTHHQHLINLRNQGYMPSINNMHNFGLMMSSLPIVENKQNNDDYHSDNSETKYFDEFGHRLKKRSAASNYLFLKNLSNFFTKPESPFDETPEELNINKAIEKVRTFIDYVPLVDHAVKIEETIRQAEKYFGQNETNRKQQLMQTKNIWRLKNFGRAPRLIINDKDYRCVPIAMLAILNPYNITEQHTLPQVSTISPSLPWQIPPTLPVLLLNITNMLNQPVSNNPIRPPSDFSGARRRRQKRDTKTAISSNATDIVDVPLLSSSNAKNNQASNISSRNTSSPFYYQTDTDHYYRQQQQEPFDRYRLKQFYGSSSRYKNRDPRFKSRNTHIPWHERDKQEYELQYYDNDMDEENEDADIHGNIGLARHYSDVDDELIESPKVTTINTRKIDQVAEKLTNDVIIKLESQMLKDFKTELKKLASLLNLRTLQGRVISHDLTAFTSDIMYHHNDSWTNMSKQQLSKIIAQKLYKTLASNSKYRFHHPSSVETLSQLYYPNGDLRMYEHIPTERQNIIRRENRSHFHWITEFNKVLHNLAENEQFRKMRTYNFDMLRTNLNTFDPLFHDIHVVCYPKHSMQFSYSYLPMGQKIPFWYQNSQHDCHCEPGWKRVENKCEDLDECRLNYDNPLYPCDRRARCINTIGSFICECPMGYFGIGLKGFCNDGAWCSGILCPHFGRCTYVALSGYICACDLDCGPDGRCVKQGNVFVCACKTPNLDGFERLCPGRPLRNITHMTILSGHPAAIFEADRALLAKLKLFLLQVLRVIFRQRHLYGKGRRIPKLYDIEDNMDGETDKISSLLTLSWLKLVKNLTNTITKPPKFDV</sequence>
<dbReference type="InterPro" id="IPR018097">
    <property type="entry name" value="EGF_Ca-bd_CS"/>
</dbReference>
<evidence type="ECO:0000256" key="1">
    <source>
        <dbReference type="ARBA" id="ARBA00022536"/>
    </source>
</evidence>
<dbReference type="InterPro" id="IPR002110">
    <property type="entry name" value="Ankyrin_rpt"/>
</dbReference>
<evidence type="ECO:0000313" key="10">
    <source>
        <dbReference type="Proteomes" id="UP000663829"/>
    </source>
</evidence>
<feature type="domain" description="EGF-like" evidence="7">
    <location>
        <begin position="1222"/>
        <end position="1268"/>
    </location>
</feature>
<dbReference type="PROSITE" id="PS50026">
    <property type="entry name" value="EGF_3"/>
    <property type="match status" value="1"/>
</dbReference>
<keyword evidence="2" id="KW-0732">Signal</keyword>
<dbReference type="CDD" id="cd00054">
    <property type="entry name" value="EGF_CA"/>
    <property type="match status" value="1"/>
</dbReference>
<comment type="caution">
    <text evidence="8">The sequence shown here is derived from an EMBL/GenBank/DDBJ whole genome shotgun (WGS) entry which is preliminary data.</text>
</comment>
<dbReference type="PROSITE" id="PS00010">
    <property type="entry name" value="ASX_HYDROXYL"/>
    <property type="match status" value="1"/>
</dbReference>
<feature type="compositionally biased region" description="Low complexity" evidence="6">
    <location>
        <begin position="873"/>
        <end position="884"/>
    </location>
</feature>
<dbReference type="GO" id="GO:0005509">
    <property type="term" value="F:calcium ion binding"/>
    <property type="evidence" value="ECO:0007669"/>
    <property type="project" value="InterPro"/>
</dbReference>
<evidence type="ECO:0000256" key="5">
    <source>
        <dbReference type="PROSITE-ProRule" id="PRU00076"/>
    </source>
</evidence>
<dbReference type="OrthoDB" id="5406014at2759"/>
<dbReference type="SUPFAM" id="SSF57196">
    <property type="entry name" value="EGF/Laminin"/>
    <property type="match status" value="1"/>
</dbReference>
<keyword evidence="4" id="KW-1015">Disulfide bond</keyword>
<name>A0A813V6V4_9BILA</name>
<dbReference type="SUPFAM" id="SSF48403">
    <property type="entry name" value="Ankyrin repeat"/>
    <property type="match status" value="1"/>
</dbReference>
<evidence type="ECO:0000259" key="7">
    <source>
        <dbReference type="PROSITE" id="PS50026"/>
    </source>
</evidence>
<dbReference type="Gene3D" id="1.25.40.20">
    <property type="entry name" value="Ankyrin repeat-containing domain"/>
    <property type="match status" value="1"/>
</dbReference>
<dbReference type="Proteomes" id="UP000663829">
    <property type="component" value="Unassembled WGS sequence"/>
</dbReference>
<dbReference type="InterPro" id="IPR000742">
    <property type="entry name" value="EGF"/>
</dbReference>
<dbReference type="SMART" id="SM00248">
    <property type="entry name" value="ANK"/>
    <property type="match status" value="3"/>
</dbReference>
<dbReference type="InterPro" id="IPR049883">
    <property type="entry name" value="NOTCH1_EGF-like"/>
</dbReference>
<proteinExistence type="predicted"/>
<feature type="region of interest" description="Disordered" evidence="6">
    <location>
        <begin position="873"/>
        <end position="893"/>
    </location>
</feature>
<dbReference type="Proteomes" id="UP000681722">
    <property type="component" value="Unassembled WGS sequence"/>
</dbReference>
<comment type="caution">
    <text evidence="5">Lacks conserved residue(s) required for the propagation of feature annotation.</text>
</comment>